<feature type="region of interest" description="Disordered" evidence="1">
    <location>
        <begin position="38"/>
        <end position="59"/>
    </location>
</feature>
<reference evidence="3" key="1">
    <citation type="journal article" date="2014" name="Nat. Genet.">
        <title>Genome of the human hookworm Necator americanus.</title>
        <authorList>
            <person name="Tang Y.T."/>
            <person name="Gao X."/>
            <person name="Rosa B.A."/>
            <person name="Abubucker S."/>
            <person name="Hallsworth-Pepin K."/>
            <person name="Martin J."/>
            <person name="Tyagi R."/>
            <person name="Heizer E."/>
            <person name="Zhang X."/>
            <person name="Bhonagiri-Palsikar V."/>
            <person name="Minx P."/>
            <person name="Warren W.C."/>
            <person name="Wang Q."/>
            <person name="Zhan B."/>
            <person name="Hotez P.J."/>
            <person name="Sternberg P.W."/>
            <person name="Dougall A."/>
            <person name="Gaze S.T."/>
            <person name="Mulvenna J."/>
            <person name="Sotillo J."/>
            <person name="Ranganathan S."/>
            <person name="Rabelo E.M."/>
            <person name="Wilson R.K."/>
            <person name="Felgner P.L."/>
            <person name="Bethony J."/>
            <person name="Hawdon J.M."/>
            <person name="Gasser R.B."/>
            <person name="Loukas A."/>
            <person name="Mitreva M."/>
        </authorList>
    </citation>
    <scope>NUCLEOTIDE SEQUENCE [LARGE SCALE GENOMIC DNA]</scope>
</reference>
<name>W2THA2_NECAM</name>
<dbReference type="AlphaFoldDB" id="W2THA2"/>
<keyword evidence="3" id="KW-1185">Reference proteome</keyword>
<evidence type="ECO:0000313" key="2">
    <source>
        <dbReference type="EMBL" id="ETN80566.1"/>
    </source>
</evidence>
<sequence>MCHRDSAFAVDNIATHSILLHMRVIVDYWARRFDDYRSPSTEHDPERFGTVSGMIYPPG</sequence>
<evidence type="ECO:0000313" key="3">
    <source>
        <dbReference type="Proteomes" id="UP000053676"/>
    </source>
</evidence>
<dbReference type="KEGG" id="nai:NECAME_02311"/>
<dbReference type="EMBL" id="KI659040">
    <property type="protein sequence ID" value="ETN80566.1"/>
    <property type="molecule type" value="Genomic_DNA"/>
</dbReference>
<feature type="compositionally biased region" description="Basic and acidic residues" evidence="1">
    <location>
        <begin position="38"/>
        <end position="47"/>
    </location>
</feature>
<accession>W2THA2</accession>
<protein>
    <submittedName>
        <fullName evidence="2">Uncharacterized protein</fullName>
    </submittedName>
</protein>
<gene>
    <name evidence="2" type="ORF">NECAME_02311</name>
</gene>
<evidence type="ECO:0000256" key="1">
    <source>
        <dbReference type="SAM" id="MobiDB-lite"/>
    </source>
</evidence>
<proteinExistence type="predicted"/>
<dbReference type="Proteomes" id="UP000053676">
    <property type="component" value="Unassembled WGS sequence"/>
</dbReference>
<organism evidence="2 3">
    <name type="scientific">Necator americanus</name>
    <name type="common">Human hookworm</name>
    <dbReference type="NCBI Taxonomy" id="51031"/>
    <lineage>
        <taxon>Eukaryota</taxon>
        <taxon>Metazoa</taxon>
        <taxon>Ecdysozoa</taxon>
        <taxon>Nematoda</taxon>
        <taxon>Chromadorea</taxon>
        <taxon>Rhabditida</taxon>
        <taxon>Rhabditina</taxon>
        <taxon>Rhabditomorpha</taxon>
        <taxon>Strongyloidea</taxon>
        <taxon>Ancylostomatidae</taxon>
        <taxon>Bunostominae</taxon>
        <taxon>Necator</taxon>
    </lineage>
</organism>